<dbReference type="EMBL" id="MN079088">
    <property type="protein sequence ID" value="QEA04776.1"/>
    <property type="molecule type" value="Genomic_DNA"/>
</dbReference>
<evidence type="ECO:0008006" key="2">
    <source>
        <dbReference type="Google" id="ProtNLM"/>
    </source>
</evidence>
<accession>A0A5B8R7T3</accession>
<sequence length="100" mass="11334">MSISTDTEPRNRFRSEFSAAEVTFREQGSRRIQQGADLQIAAERVTFETDAAVVPGAGLRLRVPERPDEPHPLEAVMEVEQVDVRPGNRFRVSGRLRRDD</sequence>
<protein>
    <recommendedName>
        <fullName evidence="2">PilZ domain-containing protein</fullName>
    </recommendedName>
</protein>
<reference evidence="1" key="1">
    <citation type="submission" date="2019-06" db="EMBL/GenBank/DDBJ databases">
        <authorList>
            <person name="Murdoch R.W."/>
            <person name="Fathepure B."/>
        </authorList>
    </citation>
    <scope>NUCLEOTIDE SEQUENCE</scope>
</reference>
<dbReference type="AlphaFoldDB" id="A0A5B8R7T3"/>
<name>A0A5B8R7T3_9ZZZZ</name>
<gene>
    <name evidence="1" type="ORF">KBTEX_01084</name>
</gene>
<organism evidence="1">
    <name type="scientific">uncultured organism</name>
    <dbReference type="NCBI Taxonomy" id="155900"/>
    <lineage>
        <taxon>unclassified sequences</taxon>
        <taxon>environmental samples</taxon>
    </lineage>
</organism>
<evidence type="ECO:0000313" key="1">
    <source>
        <dbReference type="EMBL" id="QEA04776.1"/>
    </source>
</evidence>
<proteinExistence type="predicted"/>